<gene>
    <name evidence="10" type="ORF">KTO63_16740</name>
</gene>
<keyword evidence="11" id="KW-1185">Reference proteome</keyword>
<evidence type="ECO:0000256" key="2">
    <source>
        <dbReference type="ARBA" id="ARBA00023012"/>
    </source>
</evidence>
<dbReference type="EMBL" id="JAHSPG010000013">
    <property type="protein sequence ID" value="MBV4358815.1"/>
    <property type="molecule type" value="Genomic_DNA"/>
</dbReference>
<dbReference type="PANTHER" id="PTHR48111:SF22">
    <property type="entry name" value="REGULATOR OF RPOS"/>
    <property type="match status" value="1"/>
</dbReference>
<dbReference type="InterPro" id="IPR001789">
    <property type="entry name" value="Sig_transdc_resp-reg_receiver"/>
</dbReference>
<evidence type="ECO:0000256" key="3">
    <source>
        <dbReference type="ARBA" id="ARBA00023015"/>
    </source>
</evidence>
<dbReference type="GO" id="GO:0032993">
    <property type="term" value="C:protein-DNA complex"/>
    <property type="evidence" value="ECO:0007669"/>
    <property type="project" value="TreeGrafter"/>
</dbReference>
<dbReference type="PANTHER" id="PTHR48111">
    <property type="entry name" value="REGULATOR OF RPOS"/>
    <property type="match status" value="1"/>
</dbReference>
<evidence type="ECO:0000259" key="8">
    <source>
        <dbReference type="PROSITE" id="PS50110"/>
    </source>
</evidence>
<dbReference type="FunFam" id="3.40.50.2300:FF:000001">
    <property type="entry name" value="DNA-binding response regulator PhoB"/>
    <property type="match status" value="1"/>
</dbReference>
<keyword evidence="4 7" id="KW-0238">DNA-binding</keyword>
<sequence>MEERRILIIEDERKIADTLKFGLTEHGYHVEVAYDGNIGKRIFSAHEFDLIILDINLPGINGYDLCKFIRQENFKIPIIMLTSMSSLDDKVEGYESGADDYMIKPFEFKELLLKIRALLKHVLNQHLPVGNILKARDLIMNLDTMQVTREGIKINLTAKEFQLLEYMLRNKNRVVSRADIAINVWDTDFDSNTNVIDVYISYLRNKIDKSFDEKLIQTQVGIGYIIKENNN</sequence>
<protein>
    <submittedName>
        <fullName evidence="10">Response regulator transcription factor</fullName>
    </submittedName>
</protein>
<dbReference type="FunFam" id="1.10.10.10:FF:000005">
    <property type="entry name" value="Two-component system response regulator"/>
    <property type="match status" value="1"/>
</dbReference>
<evidence type="ECO:0000256" key="5">
    <source>
        <dbReference type="ARBA" id="ARBA00023163"/>
    </source>
</evidence>
<dbReference type="CDD" id="cd17574">
    <property type="entry name" value="REC_OmpR"/>
    <property type="match status" value="1"/>
</dbReference>
<evidence type="ECO:0000256" key="7">
    <source>
        <dbReference type="PROSITE-ProRule" id="PRU01091"/>
    </source>
</evidence>
<keyword evidence="3" id="KW-0805">Transcription regulation</keyword>
<feature type="DNA-binding region" description="OmpR/PhoB-type" evidence="7">
    <location>
        <begin position="130"/>
        <end position="228"/>
    </location>
</feature>
<dbReference type="AlphaFoldDB" id="A0A9E2W3Q5"/>
<comment type="caution">
    <text evidence="10">The sequence shown here is derived from an EMBL/GenBank/DDBJ whole genome shotgun (WGS) entry which is preliminary data.</text>
</comment>
<evidence type="ECO:0000256" key="4">
    <source>
        <dbReference type="ARBA" id="ARBA00023125"/>
    </source>
</evidence>
<organism evidence="10 11">
    <name type="scientific">Pinibacter aurantiacus</name>
    <dbReference type="NCBI Taxonomy" id="2851599"/>
    <lineage>
        <taxon>Bacteria</taxon>
        <taxon>Pseudomonadati</taxon>
        <taxon>Bacteroidota</taxon>
        <taxon>Chitinophagia</taxon>
        <taxon>Chitinophagales</taxon>
        <taxon>Chitinophagaceae</taxon>
        <taxon>Pinibacter</taxon>
    </lineage>
</organism>
<dbReference type="GO" id="GO:0005829">
    <property type="term" value="C:cytosol"/>
    <property type="evidence" value="ECO:0007669"/>
    <property type="project" value="TreeGrafter"/>
</dbReference>
<reference evidence="10" key="1">
    <citation type="submission" date="2021-06" db="EMBL/GenBank/DDBJ databases">
        <authorList>
            <person name="Huq M.A."/>
        </authorList>
    </citation>
    <scope>NUCLEOTIDE SEQUENCE</scope>
    <source>
        <strain evidence="10">MAH-26</strain>
    </source>
</reference>
<dbReference type="CDD" id="cd00383">
    <property type="entry name" value="trans_reg_C"/>
    <property type="match status" value="1"/>
</dbReference>
<dbReference type="Proteomes" id="UP000812270">
    <property type="component" value="Unassembled WGS sequence"/>
</dbReference>
<dbReference type="RefSeq" id="WP_217792533.1">
    <property type="nucleotide sequence ID" value="NZ_JAHSPG010000013.1"/>
</dbReference>
<proteinExistence type="predicted"/>
<dbReference type="Pfam" id="PF00486">
    <property type="entry name" value="Trans_reg_C"/>
    <property type="match status" value="1"/>
</dbReference>
<dbReference type="Pfam" id="PF00072">
    <property type="entry name" value="Response_reg"/>
    <property type="match status" value="1"/>
</dbReference>
<dbReference type="InterPro" id="IPR039420">
    <property type="entry name" value="WalR-like"/>
</dbReference>
<name>A0A9E2W3Q5_9BACT</name>
<keyword evidence="5" id="KW-0804">Transcription</keyword>
<dbReference type="GO" id="GO:0000156">
    <property type="term" value="F:phosphorelay response regulator activity"/>
    <property type="evidence" value="ECO:0007669"/>
    <property type="project" value="TreeGrafter"/>
</dbReference>
<dbReference type="GO" id="GO:0006355">
    <property type="term" value="P:regulation of DNA-templated transcription"/>
    <property type="evidence" value="ECO:0007669"/>
    <property type="project" value="InterPro"/>
</dbReference>
<dbReference type="GO" id="GO:0000976">
    <property type="term" value="F:transcription cis-regulatory region binding"/>
    <property type="evidence" value="ECO:0007669"/>
    <property type="project" value="TreeGrafter"/>
</dbReference>
<evidence type="ECO:0000313" key="11">
    <source>
        <dbReference type="Proteomes" id="UP000812270"/>
    </source>
</evidence>
<evidence type="ECO:0000256" key="1">
    <source>
        <dbReference type="ARBA" id="ARBA00022553"/>
    </source>
</evidence>
<dbReference type="SMART" id="SM00862">
    <property type="entry name" value="Trans_reg_C"/>
    <property type="match status" value="1"/>
</dbReference>
<keyword evidence="1 6" id="KW-0597">Phosphoprotein</keyword>
<evidence type="ECO:0000259" key="9">
    <source>
        <dbReference type="PROSITE" id="PS51755"/>
    </source>
</evidence>
<feature type="domain" description="Response regulatory" evidence="8">
    <location>
        <begin position="5"/>
        <end position="119"/>
    </location>
</feature>
<dbReference type="SMART" id="SM00448">
    <property type="entry name" value="REC"/>
    <property type="match status" value="1"/>
</dbReference>
<dbReference type="InterPro" id="IPR001867">
    <property type="entry name" value="OmpR/PhoB-type_DNA-bd"/>
</dbReference>
<keyword evidence="2" id="KW-0902">Two-component regulatory system</keyword>
<feature type="modified residue" description="4-aspartylphosphate" evidence="6">
    <location>
        <position position="54"/>
    </location>
</feature>
<accession>A0A9E2W3Q5</accession>
<evidence type="ECO:0000256" key="6">
    <source>
        <dbReference type="PROSITE-ProRule" id="PRU00169"/>
    </source>
</evidence>
<evidence type="ECO:0000313" key="10">
    <source>
        <dbReference type="EMBL" id="MBV4358815.1"/>
    </source>
</evidence>
<feature type="domain" description="OmpR/PhoB-type" evidence="9">
    <location>
        <begin position="130"/>
        <end position="228"/>
    </location>
</feature>
<dbReference type="PROSITE" id="PS50110">
    <property type="entry name" value="RESPONSE_REGULATORY"/>
    <property type="match status" value="1"/>
</dbReference>
<dbReference type="PROSITE" id="PS51755">
    <property type="entry name" value="OMPR_PHOB"/>
    <property type="match status" value="1"/>
</dbReference>